<evidence type="ECO:0000313" key="2">
    <source>
        <dbReference type="Proteomes" id="UP000548978"/>
    </source>
</evidence>
<organism evidence="1 2">
    <name type="scientific">Brevundimonas halotolerans</name>
    <dbReference type="NCBI Taxonomy" id="69670"/>
    <lineage>
        <taxon>Bacteria</taxon>
        <taxon>Pseudomonadati</taxon>
        <taxon>Pseudomonadota</taxon>
        <taxon>Alphaproteobacteria</taxon>
        <taxon>Caulobacterales</taxon>
        <taxon>Caulobacteraceae</taxon>
        <taxon>Brevundimonas</taxon>
    </lineage>
</organism>
<dbReference type="Proteomes" id="UP000548978">
    <property type="component" value="Unassembled WGS sequence"/>
</dbReference>
<accession>A0A7W9E8M9</accession>
<sequence length="54" mass="6034">MERASECLDRPAAAETCGLAAKESVARRFGGEEGSILELDEFWMFVRAHEEPHP</sequence>
<dbReference type="EMBL" id="JACIJB010000008">
    <property type="protein sequence ID" value="MBB5661134.1"/>
    <property type="molecule type" value="Genomic_DNA"/>
</dbReference>
<proteinExistence type="predicted"/>
<dbReference type="RefSeq" id="WP_164462035.1">
    <property type="nucleotide sequence ID" value="NZ_JACIJB010000008.1"/>
</dbReference>
<protein>
    <submittedName>
        <fullName evidence="1">Uncharacterized protein</fullName>
    </submittedName>
</protein>
<dbReference type="AlphaFoldDB" id="A0A7W9E8M9"/>
<name>A0A7W9E8M9_9CAUL</name>
<reference evidence="1 2" key="1">
    <citation type="submission" date="2020-08" db="EMBL/GenBank/DDBJ databases">
        <title>Genomic Encyclopedia of Type Strains, Phase IV (KMG-IV): sequencing the most valuable type-strain genomes for metagenomic binning, comparative biology and taxonomic classification.</title>
        <authorList>
            <person name="Goeker M."/>
        </authorList>
    </citation>
    <scope>NUCLEOTIDE SEQUENCE [LARGE SCALE GENOMIC DNA]</scope>
    <source>
        <strain evidence="1 2">DSM 24448</strain>
    </source>
</reference>
<gene>
    <name evidence="1" type="ORF">FHS65_001893</name>
</gene>
<keyword evidence="2" id="KW-1185">Reference proteome</keyword>
<comment type="caution">
    <text evidence="1">The sequence shown here is derived from an EMBL/GenBank/DDBJ whole genome shotgun (WGS) entry which is preliminary data.</text>
</comment>
<evidence type="ECO:0000313" key="1">
    <source>
        <dbReference type="EMBL" id="MBB5661134.1"/>
    </source>
</evidence>